<keyword evidence="3" id="KW-0812">Transmembrane</keyword>
<comment type="subcellular location">
    <subcellularLocation>
        <location evidence="1">Membrane</location>
        <topology evidence="1">Single-pass type I membrane protein</topology>
    </subcellularLocation>
</comment>
<proteinExistence type="predicted"/>
<evidence type="ECO:0000256" key="3">
    <source>
        <dbReference type="ARBA" id="ARBA00022692"/>
    </source>
</evidence>
<keyword evidence="7" id="KW-1133">Transmembrane helix</keyword>
<evidence type="ECO:0000256" key="9">
    <source>
        <dbReference type="ARBA" id="ARBA00023136"/>
    </source>
</evidence>
<protein>
    <submittedName>
        <fullName evidence="15">Blue copper protein-like</fullName>
    </submittedName>
</protein>
<keyword evidence="9" id="KW-0472">Membrane</keyword>
<name>A0ABD1W2F3_9LAMI</name>
<evidence type="ECO:0000313" key="16">
    <source>
        <dbReference type="Proteomes" id="UP001604277"/>
    </source>
</evidence>
<feature type="signal peptide" evidence="13">
    <location>
        <begin position="1"/>
        <end position="21"/>
    </location>
</feature>
<evidence type="ECO:0000256" key="6">
    <source>
        <dbReference type="ARBA" id="ARBA00022982"/>
    </source>
</evidence>
<evidence type="ECO:0000256" key="4">
    <source>
        <dbReference type="ARBA" id="ARBA00022723"/>
    </source>
</evidence>
<dbReference type="Pfam" id="PF02298">
    <property type="entry name" value="Cu_bind_like"/>
    <property type="match status" value="1"/>
</dbReference>
<evidence type="ECO:0000256" key="12">
    <source>
        <dbReference type="SAM" id="MobiDB-lite"/>
    </source>
</evidence>
<evidence type="ECO:0000313" key="15">
    <source>
        <dbReference type="EMBL" id="KAL2543829.1"/>
    </source>
</evidence>
<keyword evidence="6" id="KW-0249">Electron transport</keyword>
<evidence type="ECO:0000256" key="5">
    <source>
        <dbReference type="ARBA" id="ARBA00022729"/>
    </source>
</evidence>
<dbReference type="PROSITE" id="PS51485">
    <property type="entry name" value="PHYTOCYANIN"/>
    <property type="match status" value="1"/>
</dbReference>
<feature type="chain" id="PRO_5044805809" evidence="13">
    <location>
        <begin position="22"/>
        <end position="229"/>
    </location>
</feature>
<keyword evidence="11" id="KW-0325">Glycoprotein</keyword>
<dbReference type="AlphaFoldDB" id="A0ABD1W2F3"/>
<dbReference type="SUPFAM" id="SSF49503">
    <property type="entry name" value="Cupredoxins"/>
    <property type="match status" value="1"/>
</dbReference>
<dbReference type="FunFam" id="2.60.40.420:FF:000067">
    <property type="entry name" value="Cupredoxin superfamily protein"/>
    <property type="match status" value="1"/>
</dbReference>
<evidence type="ECO:0000256" key="7">
    <source>
        <dbReference type="ARBA" id="ARBA00022989"/>
    </source>
</evidence>
<evidence type="ECO:0000256" key="13">
    <source>
        <dbReference type="SAM" id="SignalP"/>
    </source>
</evidence>
<keyword evidence="8" id="KW-0186">Copper</keyword>
<keyword evidence="2" id="KW-0813">Transport</keyword>
<evidence type="ECO:0000256" key="2">
    <source>
        <dbReference type="ARBA" id="ARBA00022448"/>
    </source>
</evidence>
<keyword evidence="5 13" id="KW-0732">Signal</keyword>
<feature type="region of interest" description="Disordered" evidence="12">
    <location>
        <begin position="191"/>
        <end position="229"/>
    </location>
</feature>
<dbReference type="GO" id="GO:0009610">
    <property type="term" value="P:response to symbiotic fungus"/>
    <property type="evidence" value="ECO:0007669"/>
    <property type="project" value="UniProtKB-ARBA"/>
</dbReference>
<dbReference type="GO" id="GO:0046872">
    <property type="term" value="F:metal ion binding"/>
    <property type="evidence" value="ECO:0007669"/>
    <property type="project" value="UniProtKB-KW"/>
</dbReference>
<dbReference type="GO" id="GO:0016020">
    <property type="term" value="C:membrane"/>
    <property type="evidence" value="ECO:0007669"/>
    <property type="project" value="UniProtKB-SubCell"/>
</dbReference>
<evidence type="ECO:0000256" key="10">
    <source>
        <dbReference type="ARBA" id="ARBA00023157"/>
    </source>
</evidence>
<dbReference type="CDD" id="cd04216">
    <property type="entry name" value="Phytocyanin"/>
    <property type="match status" value="1"/>
</dbReference>
<feature type="domain" description="Phytocyanin" evidence="14">
    <location>
        <begin position="22"/>
        <end position="121"/>
    </location>
</feature>
<dbReference type="InterPro" id="IPR039391">
    <property type="entry name" value="Phytocyanin-like"/>
</dbReference>
<dbReference type="PANTHER" id="PTHR33021:SF408">
    <property type="entry name" value="PHYTOCYANIN DOMAIN-CONTAINING PROTEIN"/>
    <property type="match status" value="1"/>
</dbReference>
<gene>
    <name evidence="15" type="ORF">Fot_13062</name>
</gene>
<dbReference type="Gene3D" id="2.60.40.420">
    <property type="entry name" value="Cupredoxins - blue copper proteins"/>
    <property type="match status" value="1"/>
</dbReference>
<keyword evidence="4" id="KW-0479">Metal-binding</keyword>
<dbReference type="EMBL" id="JBFOLJ010000004">
    <property type="protein sequence ID" value="KAL2543829.1"/>
    <property type="molecule type" value="Genomic_DNA"/>
</dbReference>
<evidence type="ECO:0000259" key="14">
    <source>
        <dbReference type="PROSITE" id="PS51485"/>
    </source>
</evidence>
<dbReference type="PANTHER" id="PTHR33021">
    <property type="entry name" value="BLUE COPPER PROTEIN"/>
    <property type="match status" value="1"/>
</dbReference>
<keyword evidence="10" id="KW-1015">Disulfide bond</keyword>
<sequence length="229" mass="23711">MASTAFLIAIICAVFVVPCLATDYMVGDDAGWKLNFNYTIWASGKEFFVGDRLIFKYAQAAHNVYRVNGTAFQQCMVPSAFEALTSGNDIITLATPGKKWYICGIGNHCAVGMRLAITVSYSVEAPAPAPATGTSAANEISPLKSCVWMLATLADAGEGYGLEGLGVGAGIGVGLVDGATGDGDGADVLFLNRGPADGGDGGVPQIEDVPQVDNNPLEEEENTLAHGGK</sequence>
<evidence type="ECO:0000256" key="1">
    <source>
        <dbReference type="ARBA" id="ARBA00004479"/>
    </source>
</evidence>
<evidence type="ECO:0000256" key="11">
    <source>
        <dbReference type="ARBA" id="ARBA00023180"/>
    </source>
</evidence>
<accession>A0ABD1W2F3</accession>
<evidence type="ECO:0000256" key="8">
    <source>
        <dbReference type="ARBA" id="ARBA00023008"/>
    </source>
</evidence>
<keyword evidence="16" id="KW-1185">Reference proteome</keyword>
<dbReference type="InterPro" id="IPR003245">
    <property type="entry name" value="Phytocyanin_dom"/>
</dbReference>
<organism evidence="15 16">
    <name type="scientific">Forsythia ovata</name>
    <dbReference type="NCBI Taxonomy" id="205694"/>
    <lineage>
        <taxon>Eukaryota</taxon>
        <taxon>Viridiplantae</taxon>
        <taxon>Streptophyta</taxon>
        <taxon>Embryophyta</taxon>
        <taxon>Tracheophyta</taxon>
        <taxon>Spermatophyta</taxon>
        <taxon>Magnoliopsida</taxon>
        <taxon>eudicotyledons</taxon>
        <taxon>Gunneridae</taxon>
        <taxon>Pentapetalae</taxon>
        <taxon>asterids</taxon>
        <taxon>lamiids</taxon>
        <taxon>Lamiales</taxon>
        <taxon>Oleaceae</taxon>
        <taxon>Forsythieae</taxon>
        <taxon>Forsythia</taxon>
    </lineage>
</organism>
<reference evidence="16" key="1">
    <citation type="submission" date="2024-07" db="EMBL/GenBank/DDBJ databases">
        <title>Two chromosome-level genome assemblies of Korean endemic species Abeliophyllum distichum and Forsythia ovata (Oleaceae).</title>
        <authorList>
            <person name="Jang H."/>
        </authorList>
    </citation>
    <scope>NUCLEOTIDE SEQUENCE [LARGE SCALE GENOMIC DNA]</scope>
</reference>
<comment type="caution">
    <text evidence="15">The sequence shown here is derived from an EMBL/GenBank/DDBJ whole genome shotgun (WGS) entry which is preliminary data.</text>
</comment>
<dbReference type="Proteomes" id="UP001604277">
    <property type="component" value="Unassembled WGS sequence"/>
</dbReference>
<dbReference type="InterPro" id="IPR008972">
    <property type="entry name" value="Cupredoxin"/>
</dbReference>